<dbReference type="Proteomes" id="UP000245207">
    <property type="component" value="Unassembled WGS sequence"/>
</dbReference>
<sequence length="374" mass="42324">MSHYEPEPDYSSNYMSNEHKPPVYDSKYMLDRYKKWLQKYERRYQGRYEREVRYGIYQSNVRYIDYINSQNLSYKLAENKYADMTNEEFQAIYLGYKGRGYSHYMGLAEPVNITEELPDDVDWRKEGAVTGVRDQAGCGRGYSHYMGLAEPVNITEELPDDVDWRKEGAVTGVRDQAGCGACWAFAAVAAIEGVNKISGGNLTTLSEQMLVDCDNNDNTGCHGGIMEKAYEFIIKNGGIATEDDYPYVGRDKICNKIKAKEVAVKIKEYKKVPENDEKSLQAAVAKQPVSVAIHSGFLFQFYSNGVFSGSCGTNVNHGVTVVGYGEERGRKYWIVKNSWGKDWGEDGYMKIKRGTKDKRGECGIATDCTYPVFS</sequence>
<evidence type="ECO:0000256" key="4">
    <source>
        <dbReference type="ARBA" id="ARBA00023157"/>
    </source>
</evidence>
<dbReference type="SMART" id="SM00848">
    <property type="entry name" value="Inhibitor_I29"/>
    <property type="match status" value="1"/>
</dbReference>
<reference evidence="7 8" key="1">
    <citation type="journal article" date="2018" name="Mol. Plant">
        <title>The genome of Artemisia annua provides insight into the evolution of Asteraceae family and artemisinin biosynthesis.</title>
        <authorList>
            <person name="Shen Q."/>
            <person name="Zhang L."/>
            <person name="Liao Z."/>
            <person name="Wang S."/>
            <person name="Yan T."/>
            <person name="Shi P."/>
            <person name="Liu M."/>
            <person name="Fu X."/>
            <person name="Pan Q."/>
            <person name="Wang Y."/>
            <person name="Lv Z."/>
            <person name="Lu X."/>
            <person name="Zhang F."/>
            <person name="Jiang W."/>
            <person name="Ma Y."/>
            <person name="Chen M."/>
            <person name="Hao X."/>
            <person name="Li L."/>
            <person name="Tang Y."/>
            <person name="Lv G."/>
            <person name="Zhou Y."/>
            <person name="Sun X."/>
            <person name="Brodelius P.E."/>
            <person name="Rose J.K.C."/>
            <person name="Tang K."/>
        </authorList>
    </citation>
    <scope>NUCLEOTIDE SEQUENCE [LARGE SCALE GENOMIC DNA]</scope>
    <source>
        <strain evidence="8">cv. Huhao1</strain>
        <tissue evidence="7">Leaf</tissue>
    </source>
</reference>
<dbReference type="PROSITE" id="PS00639">
    <property type="entry name" value="THIOL_PROTEASE_HIS"/>
    <property type="match status" value="1"/>
</dbReference>
<dbReference type="PROSITE" id="PS00139">
    <property type="entry name" value="THIOL_PROTEASE_CYS"/>
    <property type="match status" value="1"/>
</dbReference>
<evidence type="ECO:0000259" key="6">
    <source>
        <dbReference type="SMART" id="SM00848"/>
    </source>
</evidence>
<dbReference type="AlphaFoldDB" id="A0A2U1PNW6"/>
<keyword evidence="2" id="KW-0645">Protease</keyword>
<dbReference type="FunFam" id="3.90.70.10:FF:000204">
    <property type="entry name" value="Papain"/>
    <property type="match status" value="1"/>
</dbReference>
<comment type="caution">
    <text evidence="7">The sequence shown here is derived from an EMBL/GenBank/DDBJ whole genome shotgun (WGS) entry which is preliminary data.</text>
</comment>
<comment type="similarity">
    <text evidence="1">Belongs to the peptidase C1 family.</text>
</comment>
<feature type="domain" description="Peptidase C1A papain C-terminal" evidence="5">
    <location>
        <begin position="158"/>
        <end position="372"/>
    </location>
</feature>
<name>A0A2U1PNW6_ARTAN</name>
<evidence type="ECO:0000313" key="8">
    <source>
        <dbReference type="Proteomes" id="UP000245207"/>
    </source>
</evidence>
<dbReference type="InterPro" id="IPR013128">
    <property type="entry name" value="Peptidase_C1A"/>
</dbReference>
<proteinExistence type="inferred from homology"/>
<dbReference type="InterPro" id="IPR000169">
    <property type="entry name" value="Pept_cys_AS"/>
</dbReference>
<evidence type="ECO:0000256" key="3">
    <source>
        <dbReference type="ARBA" id="ARBA00023145"/>
    </source>
</evidence>
<evidence type="ECO:0000256" key="2">
    <source>
        <dbReference type="ARBA" id="ARBA00022807"/>
    </source>
</evidence>
<evidence type="ECO:0000259" key="5">
    <source>
        <dbReference type="SMART" id="SM00645"/>
    </source>
</evidence>
<dbReference type="InterPro" id="IPR025660">
    <property type="entry name" value="Pept_his_AS"/>
</dbReference>
<dbReference type="SMART" id="SM00645">
    <property type="entry name" value="Pept_C1"/>
    <property type="match status" value="1"/>
</dbReference>
<dbReference type="InterPro" id="IPR025661">
    <property type="entry name" value="Pept_asp_AS"/>
</dbReference>
<dbReference type="PANTHER" id="PTHR12411">
    <property type="entry name" value="CYSTEINE PROTEASE FAMILY C1-RELATED"/>
    <property type="match status" value="1"/>
</dbReference>
<protein>
    <submittedName>
        <fullName evidence="7">Uncharacterized protein</fullName>
    </submittedName>
</protein>
<dbReference type="InterPro" id="IPR039417">
    <property type="entry name" value="Peptidase_C1A_papain-like"/>
</dbReference>
<feature type="domain" description="Cathepsin propeptide inhibitor" evidence="6">
    <location>
        <begin position="33"/>
        <end position="89"/>
    </location>
</feature>
<dbReference type="OrthoDB" id="10253408at2759"/>
<dbReference type="Gene3D" id="3.90.70.10">
    <property type="entry name" value="Cysteine proteinases"/>
    <property type="match status" value="2"/>
</dbReference>
<dbReference type="EMBL" id="PKPP01000915">
    <property type="protein sequence ID" value="PWA87439.1"/>
    <property type="molecule type" value="Genomic_DNA"/>
</dbReference>
<evidence type="ECO:0000313" key="7">
    <source>
        <dbReference type="EMBL" id="PWA87439.1"/>
    </source>
</evidence>
<dbReference type="InterPro" id="IPR013201">
    <property type="entry name" value="Prot_inhib_I29"/>
</dbReference>
<keyword evidence="8" id="KW-1185">Reference proteome</keyword>
<dbReference type="GO" id="GO:0006508">
    <property type="term" value="P:proteolysis"/>
    <property type="evidence" value="ECO:0007669"/>
    <property type="project" value="InterPro"/>
</dbReference>
<dbReference type="Pfam" id="PF00112">
    <property type="entry name" value="Peptidase_C1"/>
    <property type="match status" value="1"/>
</dbReference>
<dbReference type="PRINTS" id="PR00705">
    <property type="entry name" value="PAPAIN"/>
</dbReference>
<dbReference type="GO" id="GO:0008234">
    <property type="term" value="F:cysteine-type peptidase activity"/>
    <property type="evidence" value="ECO:0007669"/>
    <property type="project" value="UniProtKB-KW"/>
</dbReference>
<keyword evidence="2" id="KW-0378">Hydrolase</keyword>
<gene>
    <name evidence="7" type="ORF">CTI12_AA129810</name>
</gene>
<keyword evidence="4" id="KW-1015">Disulfide bond</keyword>
<dbReference type="SUPFAM" id="SSF54001">
    <property type="entry name" value="Cysteine proteinases"/>
    <property type="match status" value="2"/>
</dbReference>
<accession>A0A2U1PNW6</accession>
<dbReference type="InterPro" id="IPR000668">
    <property type="entry name" value="Peptidase_C1A_C"/>
</dbReference>
<keyword evidence="3" id="KW-0865">Zymogen</keyword>
<dbReference type="PROSITE" id="PS00640">
    <property type="entry name" value="THIOL_PROTEASE_ASN"/>
    <property type="match status" value="1"/>
</dbReference>
<dbReference type="CDD" id="cd02248">
    <property type="entry name" value="Peptidase_C1A"/>
    <property type="match status" value="1"/>
</dbReference>
<dbReference type="Pfam" id="PF08246">
    <property type="entry name" value="Inhibitor_I29"/>
    <property type="match status" value="1"/>
</dbReference>
<organism evidence="7 8">
    <name type="scientific">Artemisia annua</name>
    <name type="common">Sweet wormwood</name>
    <dbReference type="NCBI Taxonomy" id="35608"/>
    <lineage>
        <taxon>Eukaryota</taxon>
        <taxon>Viridiplantae</taxon>
        <taxon>Streptophyta</taxon>
        <taxon>Embryophyta</taxon>
        <taxon>Tracheophyta</taxon>
        <taxon>Spermatophyta</taxon>
        <taxon>Magnoliopsida</taxon>
        <taxon>eudicotyledons</taxon>
        <taxon>Gunneridae</taxon>
        <taxon>Pentapetalae</taxon>
        <taxon>asterids</taxon>
        <taxon>campanulids</taxon>
        <taxon>Asterales</taxon>
        <taxon>Asteraceae</taxon>
        <taxon>Asteroideae</taxon>
        <taxon>Anthemideae</taxon>
        <taxon>Artemisiinae</taxon>
        <taxon>Artemisia</taxon>
    </lineage>
</organism>
<dbReference type="InterPro" id="IPR038765">
    <property type="entry name" value="Papain-like_cys_pep_sf"/>
</dbReference>
<evidence type="ECO:0000256" key="1">
    <source>
        <dbReference type="ARBA" id="ARBA00008455"/>
    </source>
</evidence>
<keyword evidence="2" id="KW-0788">Thiol protease</keyword>
<dbReference type="STRING" id="35608.A0A2U1PNW6"/>